<dbReference type="PANTHER" id="PTHR33236">
    <property type="entry name" value="INTRAFLAGELLAR TRANSPORT PROTEIN 122 FAMILY PROTEIN-RELATED"/>
    <property type="match status" value="1"/>
</dbReference>
<feature type="signal peptide" evidence="3">
    <location>
        <begin position="1"/>
        <end position="18"/>
    </location>
</feature>
<dbReference type="PROSITE" id="PS01180">
    <property type="entry name" value="CUB"/>
    <property type="match status" value="1"/>
</dbReference>
<dbReference type="SUPFAM" id="SSF49854">
    <property type="entry name" value="Spermadhesin, CUB domain"/>
    <property type="match status" value="1"/>
</dbReference>
<comment type="caution">
    <text evidence="2">Lacks conserved residue(s) required for the propagation of feature annotation.</text>
</comment>
<dbReference type="PANTHER" id="PTHR33236:SF5">
    <property type="entry name" value="CUB DOMAIN-CONTAINING PROTEIN"/>
    <property type="match status" value="1"/>
</dbReference>
<reference evidence="5" key="1">
    <citation type="submission" date="2020-11" db="EMBL/GenBank/DDBJ databases">
        <authorList>
            <person name="Tran Van P."/>
        </authorList>
    </citation>
    <scope>NUCLEOTIDE SEQUENCE</scope>
</reference>
<gene>
    <name evidence="5" type="ORF">ONB1V03_LOCUS5602</name>
</gene>
<evidence type="ECO:0000259" key="4">
    <source>
        <dbReference type="PROSITE" id="PS01180"/>
    </source>
</evidence>
<name>A0A7R9LS37_9ACAR</name>
<dbReference type="Pfam" id="PF26080">
    <property type="entry name" value="CUB_animal"/>
    <property type="match status" value="1"/>
</dbReference>
<dbReference type="InterPro" id="IPR035914">
    <property type="entry name" value="Sperma_CUB_dom_sf"/>
</dbReference>
<evidence type="ECO:0000256" key="2">
    <source>
        <dbReference type="PROSITE-ProRule" id="PRU00059"/>
    </source>
</evidence>
<dbReference type="EMBL" id="OC917113">
    <property type="protein sequence ID" value="CAD7646195.1"/>
    <property type="molecule type" value="Genomic_DNA"/>
</dbReference>
<dbReference type="Proteomes" id="UP000728032">
    <property type="component" value="Unassembled WGS sequence"/>
</dbReference>
<evidence type="ECO:0000313" key="5">
    <source>
        <dbReference type="EMBL" id="CAD7646195.1"/>
    </source>
</evidence>
<feature type="chain" id="PRO_5035592171" description="CUB domain-containing protein" evidence="3">
    <location>
        <begin position="19"/>
        <end position="385"/>
    </location>
</feature>
<protein>
    <recommendedName>
        <fullName evidence="4">CUB domain-containing protein</fullName>
    </recommendedName>
</protein>
<dbReference type="Gene3D" id="2.60.120.290">
    <property type="entry name" value="Spermadhesin, CUB domain"/>
    <property type="match status" value="1"/>
</dbReference>
<accession>A0A7R9LS37</accession>
<proteinExistence type="predicted"/>
<dbReference type="OrthoDB" id="2105077at2759"/>
<sequence length="385" mass="42017">MDLYLIKIIVLFAGLVLSKSNGKQIINLASHNATGIQTNRLFPVTLPPMLNDQCFDASNQSGVCYTRLKCRLIGGAYSGICALGLGACCVVSQSCHKQTSDKVVYFKNPAHPQVDTSAQLCDMTVNVKDPDVCQVRLDFVDFQLDEPTLGDCMGDKFKVTASGGSPLDIPVLCGQNANQHSDYRWHVKVTQIDCKLGYKWQLLPDNSQSEYPPAPIGCLQYYTPPAGTVESFNFGQYINNVDYAICIERQANTCRVTYQATDNNWSLDSTQISKDLAGVGDATCNTDYLLIPGGSGSSVPVNTPTYDRYCGGRLNWQNGVALEAPVVSKTHGPIVLWFHSDSIQDPTVSEGFRLRYEQSSTECTTGPYRDVTGSEAVRNSGAKVV</sequence>
<evidence type="ECO:0000256" key="3">
    <source>
        <dbReference type="SAM" id="SignalP"/>
    </source>
</evidence>
<feature type="domain" description="CUB" evidence="4">
    <location>
        <begin position="218"/>
        <end position="359"/>
    </location>
</feature>
<dbReference type="AlphaFoldDB" id="A0A7R9LS37"/>
<keyword evidence="1" id="KW-1015">Disulfide bond</keyword>
<keyword evidence="6" id="KW-1185">Reference proteome</keyword>
<dbReference type="EMBL" id="CAJPVJ010002288">
    <property type="protein sequence ID" value="CAG2166073.1"/>
    <property type="molecule type" value="Genomic_DNA"/>
</dbReference>
<dbReference type="InterPro" id="IPR000859">
    <property type="entry name" value="CUB_dom"/>
</dbReference>
<organism evidence="5">
    <name type="scientific">Oppiella nova</name>
    <dbReference type="NCBI Taxonomy" id="334625"/>
    <lineage>
        <taxon>Eukaryota</taxon>
        <taxon>Metazoa</taxon>
        <taxon>Ecdysozoa</taxon>
        <taxon>Arthropoda</taxon>
        <taxon>Chelicerata</taxon>
        <taxon>Arachnida</taxon>
        <taxon>Acari</taxon>
        <taxon>Acariformes</taxon>
        <taxon>Sarcoptiformes</taxon>
        <taxon>Oribatida</taxon>
        <taxon>Brachypylina</taxon>
        <taxon>Oppioidea</taxon>
        <taxon>Oppiidae</taxon>
        <taxon>Oppiella</taxon>
    </lineage>
</organism>
<dbReference type="InterPro" id="IPR058698">
    <property type="entry name" value="CUB_metazoa"/>
</dbReference>
<keyword evidence="3" id="KW-0732">Signal</keyword>
<evidence type="ECO:0000256" key="1">
    <source>
        <dbReference type="ARBA" id="ARBA00023157"/>
    </source>
</evidence>
<evidence type="ECO:0000313" key="6">
    <source>
        <dbReference type="Proteomes" id="UP000728032"/>
    </source>
</evidence>